<sequence>MPGGTAKYGLPYLLNTEGLWTIGNVTKLLAERLEALIDNGTLKGGKGDTGAPGGPNGPAASIVLNTAYSAASGSIFFAFNNSGTVEYDLRTAGGAQTFNNGLIASRAGIYQISIVVPWGTNNATGQRVIKLVDDASGEAYAEDVRPGVSMEQINQLSVTMPLTAGQKLNCYVYQNSGAALNVGGTQQGRIKTRFAMTYLGPST</sequence>
<reference evidence="1 2" key="1">
    <citation type="submission" date="2018-12" db="EMBL/GenBank/DDBJ databases">
        <authorList>
            <consortium name="Pathogen Informatics"/>
        </authorList>
    </citation>
    <scope>NUCLEOTIDE SEQUENCE [LARGE SCALE GENOMIC DNA]</scope>
    <source>
        <strain evidence="1 2">NCTC10741</strain>
    </source>
</reference>
<dbReference type="EMBL" id="LR131273">
    <property type="protein sequence ID" value="VDR40184.1"/>
    <property type="molecule type" value="Genomic_DNA"/>
</dbReference>
<protein>
    <submittedName>
        <fullName evidence="1">Uncharacterized protein</fullName>
    </submittedName>
</protein>
<name>A0A3P8K5W5_TSUPA</name>
<accession>A0A3P8K5W5</accession>
<proteinExistence type="predicted"/>
<evidence type="ECO:0000313" key="2">
    <source>
        <dbReference type="Proteomes" id="UP000271626"/>
    </source>
</evidence>
<dbReference type="AlphaFoldDB" id="A0A3P8K5W5"/>
<organism evidence="1 2">
    <name type="scientific">Tsukamurella paurometabola</name>
    <name type="common">Corynebacterium paurometabolum</name>
    <dbReference type="NCBI Taxonomy" id="2061"/>
    <lineage>
        <taxon>Bacteria</taxon>
        <taxon>Bacillati</taxon>
        <taxon>Actinomycetota</taxon>
        <taxon>Actinomycetes</taxon>
        <taxon>Mycobacteriales</taxon>
        <taxon>Tsukamurellaceae</taxon>
        <taxon>Tsukamurella</taxon>
    </lineage>
</organism>
<dbReference type="RefSeq" id="WP_126197201.1">
    <property type="nucleotide sequence ID" value="NZ_CP085954.1"/>
</dbReference>
<dbReference type="Proteomes" id="UP000271626">
    <property type="component" value="Chromosome"/>
</dbReference>
<gene>
    <name evidence="1" type="ORF">NCTC10741_03340</name>
</gene>
<evidence type="ECO:0000313" key="1">
    <source>
        <dbReference type="EMBL" id="VDR40184.1"/>
    </source>
</evidence>